<dbReference type="InterPro" id="IPR015797">
    <property type="entry name" value="NUDIX_hydrolase-like_dom_sf"/>
</dbReference>
<dbReference type="Gene3D" id="3.90.79.10">
    <property type="entry name" value="Nucleoside Triphosphate Pyrophosphohydrolase"/>
    <property type="match status" value="2"/>
</dbReference>
<comment type="caution">
    <text evidence="4">The sequence shown here is derived from an EMBL/GenBank/DDBJ whole genome shotgun (WGS) entry which is preliminary data.</text>
</comment>
<dbReference type="InterPro" id="IPR020476">
    <property type="entry name" value="Nudix_hydrolase"/>
</dbReference>
<feature type="domain" description="Nudix hydrolase" evidence="3">
    <location>
        <begin position="180"/>
        <end position="319"/>
    </location>
</feature>
<keyword evidence="5" id="KW-1185">Reference proteome</keyword>
<dbReference type="GO" id="GO:0016462">
    <property type="term" value="F:pyrophosphatase activity"/>
    <property type="evidence" value="ECO:0007669"/>
    <property type="project" value="UniProtKB-ARBA"/>
</dbReference>
<evidence type="ECO:0000256" key="2">
    <source>
        <dbReference type="RuleBase" id="RU003476"/>
    </source>
</evidence>
<dbReference type="GO" id="GO:0019693">
    <property type="term" value="P:ribose phosphate metabolic process"/>
    <property type="evidence" value="ECO:0007669"/>
    <property type="project" value="TreeGrafter"/>
</dbReference>
<protein>
    <recommendedName>
        <fullName evidence="3">Nudix hydrolase domain-containing protein</fullName>
    </recommendedName>
</protein>
<dbReference type="InterPro" id="IPR020084">
    <property type="entry name" value="NUDIX_hydrolase_CS"/>
</dbReference>
<organism evidence="4 5">
    <name type="scientific">Diploscapter pachys</name>
    <dbReference type="NCBI Taxonomy" id="2018661"/>
    <lineage>
        <taxon>Eukaryota</taxon>
        <taxon>Metazoa</taxon>
        <taxon>Ecdysozoa</taxon>
        <taxon>Nematoda</taxon>
        <taxon>Chromadorea</taxon>
        <taxon>Rhabditida</taxon>
        <taxon>Rhabditina</taxon>
        <taxon>Rhabditomorpha</taxon>
        <taxon>Rhabditoidea</taxon>
        <taxon>Rhabditidae</taxon>
        <taxon>Diploscapter</taxon>
    </lineage>
</organism>
<reference evidence="4 5" key="1">
    <citation type="journal article" date="2017" name="Curr. Biol.">
        <title>Genome architecture and evolution of a unichromosomal asexual nematode.</title>
        <authorList>
            <person name="Fradin H."/>
            <person name="Zegar C."/>
            <person name="Gutwein M."/>
            <person name="Lucas J."/>
            <person name="Kovtun M."/>
            <person name="Corcoran D."/>
            <person name="Baugh L.R."/>
            <person name="Kiontke K."/>
            <person name="Gunsalus K."/>
            <person name="Fitch D.H."/>
            <person name="Piano F."/>
        </authorList>
    </citation>
    <scope>NUCLEOTIDE SEQUENCE [LARGE SCALE GENOMIC DNA]</scope>
    <source>
        <strain evidence="4">PF1309</strain>
    </source>
</reference>
<dbReference type="SUPFAM" id="SSF55811">
    <property type="entry name" value="Nudix"/>
    <property type="match status" value="2"/>
</dbReference>
<dbReference type="InterPro" id="IPR000086">
    <property type="entry name" value="NUDIX_hydrolase_dom"/>
</dbReference>
<name>A0A2A2JPW2_9BILA</name>
<comment type="similarity">
    <text evidence="2">Belongs to the Nudix hydrolase family.</text>
</comment>
<dbReference type="PRINTS" id="PR00502">
    <property type="entry name" value="NUDIXFAMILY"/>
</dbReference>
<accession>A0A2A2JPW2</accession>
<evidence type="ECO:0000313" key="4">
    <source>
        <dbReference type="EMBL" id="PAV63697.1"/>
    </source>
</evidence>
<dbReference type="PROSITE" id="PS00893">
    <property type="entry name" value="NUDIX_BOX"/>
    <property type="match status" value="2"/>
</dbReference>
<dbReference type="AlphaFoldDB" id="A0A2A2JPW2"/>
<sequence>MIFNQRFYRYWTHERMGRRFKNRHSLICIQYGFLSVQTADPCGVACGSTVQNCKSILGHVERKETAKDTILREISEETGYKNCNLTFVGPSNGRLTASPEKANDMQKVGVVDCWADNFKGDEADDEELVKRLLIKDTELWNTFQELGEDYAIVGGLYSFALGYALRNGQTWELLSNKADNPDKVVSAFALVRVHNASGTYFLFNRQFRIPTRSWTIEFPGGHVERGETARDAILRELREETGYYNCNISFVSIGRLSASPAKSNDMQKMGIVDCSANDLAETKQDDEELIHRLLIKDTELWSTFQKLSEKYDIVSSLYSFALGYALSDGLAVTQKSEPFSKT</sequence>
<dbReference type="EMBL" id="LIAE01010298">
    <property type="protein sequence ID" value="PAV63697.1"/>
    <property type="molecule type" value="Genomic_DNA"/>
</dbReference>
<dbReference type="GO" id="GO:0006753">
    <property type="term" value="P:nucleoside phosphate metabolic process"/>
    <property type="evidence" value="ECO:0007669"/>
    <property type="project" value="TreeGrafter"/>
</dbReference>
<dbReference type="Proteomes" id="UP000218231">
    <property type="component" value="Unassembled WGS sequence"/>
</dbReference>
<dbReference type="PANTHER" id="PTHR11839">
    <property type="entry name" value="UDP/ADP-SUGAR PYROPHOSPHATASE"/>
    <property type="match status" value="1"/>
</dbReference>
<proteinExistence type="inferred from homology"/>
<gene>
    <name evidence="4" type="ORF">WR25_07806</name>
</gene>
<evidence type="ECO:0000256" key="1">
    <source>
        <dbReference type="ARBA" id="ARBA00022801"/>
    </source>
</evidence>
<dbReference type="Pfam" id="PF00293">
    <property type="entry name" value="NUDIX"/>
    <property type="match status" value="2"/>
</dbReference>
<evidence type="ECO:0000313" key="5">
    <source>
        <dbReference type="Proteomes" id="UP000218231"/>
    </source>
</evidence>
<dbReference type="OrthoDB" id="10249920at2759"/>
<evidence type="ECO:0000259" key="3">
    <source>
        <dbReference type="PROSITE" id="PS51462"/>
    </source>
</evidence>
<dbReference type="PANTHER" id="PTHR11839:SF1">
    <property type="entry name" value="ADP-SUGAR PYROPHOSPHATASE"/>
    <property type="match status" value="1"/>
</dbReference>
<dbReference type="PROSITE" id="PS51462">
    <property type="entry name" value="NUDIX"/>
    <property type="match status" value="1"/>
</dbReference>
<keyword evidence="1 2" id="KW-0378">Hydrolase</keyword>
<dbReference type="STRING" id="2018661.A0A2A2JPW2"/>